<comment type="caution">
    <text evidence="2">The sequence shown here is derived from an EMBL/GenBank/DDBJ whole genome shotgun (WGS) entry which is preliminary data.</text>
</comment>
<dbReference type="InterPro" id="IPR032675">
    <property type="entry name" value="LRR_dom_sf"/>
</dbReference>
<gene>
    <name evidence="2" type="ORF">EDD36DRAFT_136136</name>
</gene>
<feature type="region of interest" description="Disordered" evidence="1">
    <location>
        <begin position="663"/>
        <end position="724"/>
    </location>
</feature>
<feature type="compositionally biased region" description="Basic and acidic residues" evidence="1">
    <location>
        <begin position="61"/>
        <end position="73"/>
    </location>
</feature>
<evidence type="ECO:0008006" key="4">
    <source>
        <dbReference type="Google" id="ProtNLM"/>
    </source>
</evidence>
<feature type="region of interest" description="Disordered" evidence="1">
    <location>
        <begin position="810"/>
        <end position="837"/>
    </location>
</feature>
<feature type="compositionally biased region" description="Basic and acidic residues" evidence="1">
    <location>
        <begin position="622"/>
        <end position="633"/>
    </location>
</feature>
<evidence type="ECO:0000256" key="1">
    <source>
        <dbReference type="SAM" id="MobiDB-lite"/>
    </source>
</evidence>
<dbReference type="Gene3D" id="3.80.10.10">
    <property type="entry name" value="Ribonuclease Inhibitor"/>
    <property type="match status" value="1"/>
</dbReference>
<evidence type="ECO:0000313" key="3">
    <source>
        <dbReference type="Proteomes" id="UP001203852"/>
    </source>
</evidence>
<feature type="compositionally biased region" description="Low complexity" evidence="1">
    <location>
        <begin position="810"/>
        <end position="819"/>
    </location>
</feature>
<reference evidence="2" key="1">
    <citation type="journal article" date="2022" name="bioRxiv">
        <title>Deciphering the potential niche of two novel black yeast fungi from a biological soil crust based on their genomes, phenotypes, and melanin regulation.</title>
        <authorList>
            <consortium name="DOE Joint Genome Institute"/>
            <person name="Carr E.C."/>
            <person name="Barton Q."/>
            <person name="Grambo S."/>
            <person name="Sullivan M."/>
            <person name="Renfro C.M."/>
            <person name="Kuo A."/>
            <person name="Pangilinan J."/>
            <person name="Lipzen A."/>
            <person name="Keymanesh K."/>
            <person name="Savage E."/>
            <person name="Barry K."/>
            <person name="Grigoriev I.V."/>
            <person name="Riekhof W.R."/>
            <person name="Harris S.S."/>
        </authorList>
    </citation>
    <scope>NUCLEOTIDE SEQUENCE</scope>
    <source>
        <strain evidence="2">JF 03-4F</strain>
    </source>
</reference>
<organism evidence="2 3">
    <name type="scientific">Exophiala viscosa</name>
    <dbReference type="NCBI Taxonomy" id="2486360"/>
    <lineage>
        <taxon>Eukaryota</taxon>
        <taxon>Fungi</taxon>
        <taxon>Dikarya</taxon>
        <taxon>Ascomycota</taxon>
        <taxon>Pezizomycotina</taxon>
        <taxon>Eurotiomycetes</taxon>
        <taxon>Chaetothyriomycetidae</taxon>
        <taxon>Chaetothyriales</taxon>
        <taxon>Herpotrichiellaceae</taxon>
        <taxon>Exophiala</taxon>
    </lineage>
</organism>
<feature type="region of interest" description="Disordered" evidence="1">
    <location>
        <begin position="543"/>
        <end position="576"/>
    </location>
</feature>
<dbReference type="EMBL" id="MU404351">
    <property type="protein sequence ID" value="KAI1616475.1"/>
    <property type="molecule type" value="Genomic_DNA"/>
</dbReference>
<dbReference type="AlphaFoldDB" id="A0AAN6E4G1"/>
<protein>
    <recommendedName>
        <fullName evidence="4">F-box domain-containing protein</fullName>
    </recommendedName>
</protein>
<evidence type="ECO:0000313" key="2">
    <source>
        <dbReference type="EMBL" id="KAI1616475.1"/>
    </source>
</evidence>
<feature type="compositionally biased region" description="Polar residues" evidence="1">
    <location>
        <begin position="699"/>
        <end position="724"/>
    </location>
</feature>
<keyword evidence="3" id="KW-1185">Reference proteome</keyword>
<name>A0AAN6E4G1_9EURO</name>
<feature type="region of interest" description="Disordered" evidence="1">
    <location>
        <begin position="30"/>
        <end position="76"/>
    </location>
</feature>
<dbReference type="Proteomes" id="UP001203852">
    <property type="component" value="Unassembled WGS sequence"/>
</dbReference>
<accession>A0AAN6E4G1</accession>
<proteinExistence type="predicted"/>
<sequence>MVVAMERQQTLPLHDRIEQAFAGAFVPHPQSVSAPVDKNAQPAKRTSPLRRLSGPNASDRTGSKRDGRRETSKKSRQYWKRLPAPILELVLLQLKNIHVDRESSSCTTCYMRDLSSMQRTCKAWFSDTQRTLYTHIDLVGQEDPALLRRWRLSRAARLVRLRSTLRSRPLLAALVKTINVPDLHIPLYLSNDSPNPAYDAYLCTLASVVMACPNLEAFSGFTPFYNHTFDRLTHALSTRTKLRQHVWVIAENEEIRERSLKQLPPGLLDENQYFQFKLYHQHWKQLETLMLCSPGGLGVIEYRLFKYVLRSLPSLKNLCVSSFDADDFNDKTLRHVPGVTNLRLEECLGVTEAGLTRWSARPKAVPVKCLSLIHQNVTSLLTISKILASLDRLRKFTIVQTDIVPTLPFYSGAVVFQPVLASKCLKFLHWDVFCNDQDALKGITDSAAACPQMDNTRTRDDVSLTANEHLAQSILHNGFPALTRLRAPRDTSPDGLLQSVCQPLYEEGFTLPKDDALLPRSKDGPHSNSLRAANLRALKIVQEKRKKGKSRAAGPFELSAEHDRMGTHPTDSEASVSTLNTLQSYLTHSSTNTTATNQSNIQSPVSPIDAEQQWMYRIPDFSGKETPKGRLQDIRVPSSASKRDSICNCEFDADSICACDAQHNPLNRPPTPPKSPLRHSFRLSQSAPFPGDHIPPSDMYQNQRRTLDQVQESSSSATPLPTQRQRQLKPIFYLKPDVPDHDANGGIVGWAELLRIKEKARTAGGGAGHEHEEDDFEDETMCTGSWNSRYVGERNWNELDLVKELSNSNSSSYTMASADSESEPKWKSRLKSGSNTNLSSRLSLSLRAKVPLYAHEKSLDRRKHVARPRGERGGSICVNDFF</sequence>
<dbReference type="SUPFAM" id="SSF52047">
    <property type="entry name" value="RNI-like"/>
    <property type="match status" value="1"/>
</dbReference>
<feature type="region of interest" description="Disordered" evidence="1">
    <location>
        <begin position="620"/>
        <end position="639"/>
    </location>
</feature>